<dbReference type="InterPro" id="IPR016032">
    <property type="entry name" value="Sig_transdc_resp-reg_C-effctor"/>
</dbReference>
<dbReference type="SUPFAM" id="SSF52540">
    <property type="entry name" value="P-loop containing nucleoside triphosphate hydrolases"/>
    <property type="match status" value="1"/>
</dbReference>
<dbReference type="EMBL" id="FOAZ01000016">
    <property type="protein sequence ID" value="SEM01332.1"/>
    <property type="molecule type" value="Genomic_DNA"/>
</dbReference>
<dbReference type="InterPro" id="IPR011990">
    <property type="entry name" value="TPR-like_helical_dom_sf"/>
</dbReference>
<gene>
    <name evidence="3" type="ORF">SAMN05414137_116219</name>
</gene>
<dbReference type="Gene3D" id="1.25.40.10">
    <property type="entry name" value="Tetratricopeptide repeat domain"/>
    <property type="match status" value="1"/>
</dbReference>
<dbReference type="Proteomes" id="UP000183015">
    <property type="component" value="Unassembled WGS sequence"/>
</dbReference>
<dbReference type="SMART" id="SM00421">
    <property type="entry name" value="HTH_LUXR"/>
    <property type="match status" value="1"/>
</dbReference>
<evidence type="ECO:0000313" key="4">
    <source>
        <dbReference type="Proteomes" id="UP000183015"/>
    </source>
</evidence>
<dbReference type="InterPro" id="IPR058852">
    <property type="entry name" value="HTH_77"/>
</dbReference>
<dbReference type="PRINTS" id="PR00038">
    <property type="entry name" value="HTHLUXR"/>
</dbReference>
<dbReference type="GO" id="GO:0043531">
    <property type="term" value="F:ADP binding"/>
    <property type="evidence" value="ECO:0007669"/>
    <property type="project" value="InterPro"/>
</dbReference>
<dbReference type="PRINTS" id="PR00364">
    <property type="entry name" value="DISEASERSIST"/>
</dbReference>
<dbReference type="Pfam" id="PF00196">
    <property type="entry name" value="GerE"/>
    <property type="match status" value="1"/>
</dbReference>
<dbReference type="Pfam" id="PF25872">
    <property type="entry name" value="HTH_77"/>
    <property type="match status" value="1"/>
</dbReference>
<dbReference type="PANTHER" id="PTHR47691:SF3">
    <property type="entry name" value="HTH-TYPE TRANSCRIPTIONAL REGULATOR RV0890C-RELATED"/>
    <property type="match status" value="1"/>
</dbReference>
<feature type="compositionally biased region" description="Low complexity" evidence="1">
    <location>
        <begin position="681"/>
        <end position="700"/>
    </location>
</feature>
<reference evidence="4" key="1">
    <citation type="submission" date="2016-10" db="EMBL/GenBank/DDBJ databases">
        <authorList>
            <person name="Varghese N."/>
        </authorList>
    </citation>
    <scope>NUCLEOTIDE SEQUENCE [LARGE SCALE GENOMIC DNA]</scope>
    <source>
        <strain evidence="4">DSM 45096 / BCRC 16803 / CGMCC 4.1857 / CIP 109030 / JCM 12277 / KCTC 19219 / NBRC 100920 / 33214</strain>
    </source>
</reference>
<dbReference type="Gene3D" id="1.10.10.10">
    <property type="entry name" value="Winged helix-like DNA-binding domain superfamily/Winged helix DNA-binding domain"/>
    <property type="match status" value="1"/>
</dbReference>
<dbReference type="STRING" id="235985.SAMN05414137_116219"/>
<evidence type="ECO:0000259" key="2">
    <source>
        <dbReference type="PROSITE" id="PS50043"/>
    </source>
</evidence>
<dbReference type="SUPFAM" id="SSF46894">
    <property type="entry name" value="C-terminal effector domain of the bipartite response regulators"/>
    <property type="match status" value="1"/>
</dbReference>
<dbReference type="PROSITE" id="PS50043">
    <property type="entry name" value="HTH_LUXR_2"/>
    <property type="match status" value="1"/>
</dbReference>
<protein>
    <submittedName>
        <fullName evidence="3">Predicted ATPase</fullName>
    </submittedName>
</protein>
<dbReference type="GO" id="GO:0006355">
    <property type="term" value="P:regulation of DNA-templated transcription"/>
    <property type="evidence" value="ECO:0007669"/>
    <property type="project" value="InterPro"/>
</dbReference>
<feature type="domain" description="HTH luxR-type" evidence="2">
    <location>
        <begin position="710"/>
        <end position="777"/>
    </location>
</feature>
<dbReference type="InterPro" id="IPR036388">
    <property type="entry name" value="WH-like_DNA-bd_sf"/>
</dbReference>
<keyword evidence="4" id="KW-1185">Reference proteome</keyword>
<organism evidence="3 4">
    <name type="scientific">Streptacidiphilus jiangxiensis</name>
    <dbReference type="NCBI Taxonomy" id="235985"/>
    <lineage>
        <taxon>Bacteria</taxon>
        <taxon>Bacillati</taxon>
        <taxon>Actinomycetota</taxon>
        <taxon>Actinomycetes</taxon>
        <taxon>Kitasatosporales</taxon>
        <taxon>Streptomycetaceae</taxon>
        <taxon>Streptacidiphilus</taxon>
    </lineage>
</organism>
<dbReference type="GO" id="GO:0003677">
    <property type="term" value="F:DNA binding"/>
    <property type="evidence" value="ECO:0007669"/>
    <property type="project" value="InterPro"/>
</dbReference>
<dbReference type="InterPro" id="IPR000792">
    <property type="entry name" value="Tscrpt_reg_LuxR_C"/>
</dbReference>
<dbReference type="Gene3D" id="3.40.50.300">
    <property type="entry name" value="P-loop containing nucleotide triphosphate hydrolases"/>
    <property type="match status" value="1"/>
</dbReference>
<feature type="region of interest" description="Disordered" evidence="1">
    <location>
        <begin position="672"/>
        <end position="703"/>
    </location>
</feature>
<dbReference type="SUPFAM" id="SSF48452">
    <property type="entry name" value="TPR-like"/>
    <property type="match status" value="1"/>
</dbReference>
<dbReference type="PANTHER" id="PTHR47691">
    <property type="entry name" value="REGULATOR-RELATED"/>
    <property type="match status" value="1"/>
</dbReference>
<evidence type="ECO:0000256" key="1">
    <source>
        <dbReference type="SAM" id="MobiDB-lite"/>
    </source>
</evidence>
<dbReference type="eggNOG" id="COG3903">
    <property type="taxonomic scope" value="Bacteria"/>
</dbReference>
<dbReference type="InterPro" id="IPR027417">
    <property type="entry name" value="P-loop_NTPase"/>
</dbReference>
<dbReference type="CDD" id="cd06170">
    <property type="entry name" value="LuxR_C_like"/>
    <property type="match status" value="1"/>
</dbReference>
<dbReference type="eggNOG" id="COG2197">
    <property type="taxonomic scope" value="Bacteria"/>
</dbReference>
<evidence type="ECO:0000313" key="3">
    <source>
        <dbReference type="EMBL" id="SEM01332.1"/>
    </source>
</evidence>
<sequence length="786" mass="84046">MEFTSFVAREADVAAVQGALAGSRAVTLVGPGGVGKSRVALRAARPWQARMPDGVWWADLSALRDPELLPTTLAATLGLPEQSGMAPTDALVEHLSRRRLLLVLDTCEHLLDACAELCELLLQGAPEVSVLATSRQPLDVPGECCLALAPFAPEDALELFAQRAASADPRFAVTDANRGRLLALVERLDGMPLALELAAMRLRAAPLAEFAARLDHSFEVLTGGRRTARSRHQTLRAAIDWSYDLCTPRERLLWARLSVFAGSFDIPAVEEVCTGGELRRERFLEPLIGLVDKSVVQRTGPDGSRYRLLDTIREYGAERLAEQDDDAAVRARHFAHFQELGRRFWDELLTPAQLPHYAVVRAELPDLRAAIGYAYATPGREQEGLWLATQLSPLWRAAGTLSEGGFWIEKGLALAPADCPERAWGRLLTGMFAMWTADLGAAPERFAQAREVAERVGETRVALFAEAYEGALLALCGEVEAGLAALDTARSRIVAADDRLGMAVVHYEGALLRAVLGDTAGALQWCAEGLRHLEGSGDRQFRASTLTVQGVIQWLAGEHEASVESLRQGLSAADEVGEALIGALACLGLGWHAAGRGRHTQAAWLLGYAEHNRRLSGDPVAMLPSLLDEQERVAELVAAALGPQEFARLQQAGSRLTSAQVLATLRADAELPLPAAPPSAPAAGTAPGSSAGTSAGTPAARPKGAFVLPGAASPETLTPREREVAGLVAQGLSNREVAERLVMSKRTADTHVERILAKLAIVSRTQIPAALTPPNGGPMLRSSESE</sequence>
<dbReference type="AlphaFoldDB" id="A0A1H7UWI4"/>
<name>A0A1H7UWI4_STRJI</name>
<accession>A0A1H7UWI4</accession>
<proteinExistence type="predicted"/>